<keyword evidence="5" id="KW-1185">Reference proteome</keyword>
<evidence type="ECO:0000256" key="1">
    <source>
        <dbReference type="ARBA" id="ARBA00023125"/>
    </source>
</evidence>
<dbReference type="InterPro" id="IPR002104">
    <property type="entry name" value="Integrase_catalytic"/>
</dbReference>
<dbReference type="PROSITE" id="PS51898">
    <property type="entry name" value="TYR_RECOMBINASE"/>
    <property type="match status" value="1"/>
</dbReference>
<dbReference type="InterPro" id="IPR050090">
    <property type="entry name" value="Tyrosine_recombinase_XerCD"/>
</dbReference>
<reference evidence="4 5" key="1">
    <citation type="submission" date="2020-05" db="EMBL/GenBank/DDBJ databases">
        <authorList>
            <person name="Mo P."/>
        </authorList>
    </citation>
    <scope>NUCLEOTIDE SEQUENCE [LARGE SCALE GENOMIC DNA]</scope>
    <source>
        <strain evidence="4 5">Gen01</strain>
    </source>
</reference>
<dbReference type="KEGG" id="pbro:HOP40_06815"/>
<name>A0A6M6JFI8_9PSEU</name>
<gene>
    <name evidence="4" type="ORF">HOP40_06815</name>
</gene>
<dbReference type="GO" id="GO:0003677">
    <property type="term" value="F:DNA binding"/>
    <property type="evidence" value="ECO:0007669"/>
    <property type="project" value="UniProtKB-KW"/>
</dbReference>
<evidence type="ECO:0000313" key="5">
    <source>
        <dbReference type="Proteomes" id="UP000505377"/>
    </source>
</evidence>
<dbReference type="Gene3D" id="1.10.150.130">
    <property type="match status" value="1"/>
</dbReference>
<organism evidence="4 5">
    <name type="scientific">Pseudonocardia broussonetiae</name>
    <dbReference type="NCBI Taxonomy" id="2736640"/>
    <lineage>
        <taxon>Bacteria</taxon>
        <taxon>Bacillati</taxon>
        <taxon>Actinomycetota</taxon>
        <taxon>Actinomycetes</taxon>
        <taxon>Pseudonocardiales</taxon>
        <taxon>Pseudonocardiaceae</taxon>
        <taxon>Pseudonocardia</taxon>
    </lineage>
</organism>
<dbReference type="InterPro" id="IPR011010">
    <property type="entry name" value="DNA_brk_join_enz"/>
</dbReference>
<evidence type="ECO:0000256" key="2">
    <source>
        <dbReference type="ARBA" id="ARBA00023172"/>
    </source>
</evidence>
<dbReference type="EMBL" id="CP053564">
    <property type="protein sequence ID" value="QJY45552.1"/>
    <property type="molecule type" value="Genomic_DNA"/>
</dbReference>
<dbReference type="GO" id="GO:0006310">
    <property type="term" value="P:DNA recombination"/>
    <property type="evidence" value="ECO:0007669"/>
    <property type="project" value="UniProtKB-KW"/>
</dbReference>
<dbReference type="Proteomes" id="UP000505377">
    <property type="component" value="Chromosome"/>
</dbReference>
<sequence length="434" mass="47951">MTIVPEPAKARSRGNIRRMRDRVQVRVSAGEDPSTGERIILTDSVPIEVPGNARSEREALKAAEKLRTRMLADADELKVARTRATVGALLGRWMAQHEIDATTRMTYESQIRMYIVPAIGDVPLVLFVRDASQRLETLYSRLRKCRMLCNGKTFVERHAEKGPHDCAAAGCKPHVCKPYAASSVRSIHAILSGACSAAVRWGWISFNPMPSVRPPAKPRPQPRPPTSEQMARIVEAAWTSSAEWGLYVWLSAVLGARRGEVVALQWEDVDLTAGVVRLDENYVRTNDGMVLKDTKSHQMRRVSIDAPTVELLRQHREDCAGQLALLGVSLTDRTWVFSAQPDMSRPRDPASLTRRYGRLVAKLGIDTMLKELRHYSATELLTAGVDLRTVAGRLGHGDGTTTLRHYAAWVGSADTAAAGVIGGRMPVLRPVDRS</sequence>
<dbReference type="InterPro" id="IPR010998">
    <property type="entry name" value="Integrase_recombinase_N"/>
</dbReference>
<protein>
    <submittedName>
        <fullName evidence="4">Site-specific integrase</fullName>
    </submittedName>
</protein>
<keyword evidence="1" id="KW-0238">DNA-binding</keyword>
<evidence type="ECO:0000313" key="4">
    <source>
        <dbReference type="EMBL" id="QJY45552.1"/>
    </source>
</evidence>
<dbReference type="InterPro" id="IPR013762">
    <property type="entry name" value="Integrase-like_cat_sf"/>
</dbReference>
<dbReference type="RefSeq" id="WP_172155735.1">
    <property type="nucleotide sequence ID" value="NZ_CP053564.1"/>
</dbReference>
<dbReference type="Gene3D" id="1.10.443.10">
    <property type="entry name" value="Intergrase catalytic core"/>
    <property type="match status" value="1"/>
</dbReference>
<dbReference type="AlphaFoldDB" id="A0A6M6JFI8"/>
<proteinExistence type="predicted"/>
<dbReference type="SUPFAM" id="SSF56349">
    <property type="entry name" value="DNA breaking-rejoining enzymes"/>
    <property type="match status" value="1"/>
</dbReference>
<feature type="domain" description="Tyr recombinase" evidence="3">
    <location>
        <begin position="220"/>
        <end position="419"/>
    </location>
</feature>
<accession>A0A6M6JFI8</accession>
<keyword evidence="2" id="KW-0233">DNA recombination</keyword>
<dbReference type="Pfam" id="PF00589">
    <property type="entry name" value="Phage_integrase"/>
    <property type="match status" value="1"/>
</dbReference>
<dbReference type="CDD" id="cd01189">
    <property type="entry name" value="INT_ICEBs1_C_like"/>
    <property type="match status" value="1"/>
</dbReference>
<dbReference type="GO" id="GO:0015074">
    <property type="term" value="P:DNA integration"/>
    <property type="evidence" value="ECO:0007669"/>
    <property type="project" value="InterPro"/>
</dbReference>
<evidence type="ECO:0000259" key="3">
    <source>
        <dbReference type="PROSITE" id="PS51898"/>
    </source>
</evidence>
<dbReference type="PANTHER" id="PTHR30349">
    <property type="entry name" value="PHAGE INTEGRASE-RELATED"/>
    <property type="match status" value="1"/>
</dbReference>